<evidence type="ECO:0000313" key="2">
    <source>
        <dbReference type="Proteomes" id="UP000317421"/>
    </source>
</evidence>
<name>A0A5C5ZX27_9BACT</name>
<accession>A0A5C5ZX27</accession>
<protein>
    <submittedName>
        <fullName evidence="1">Uncharacterized protein</fullName>
    </submittedName>
</protein>
<dbReference type="Proteomes" id="UP000317421">
    <property type="component" value="Unassembled WGS sequence"/>
</dbReference>
<gene>
    <name evidence="1" type="ORF">Pla108_42170</name>
</gene>
<dbReference type="AlphaFoldDB" id="A0A5C5ZX27"/>
<evidence type="ECO:0000313" key="1">
    <source>
        <dbReference type="EMBL" id="TWT91591.1"/>
    </source>
</evidence>
<comment type="caution">
    <text evidence="1">The sequence shown here is derived from an EMBL/GenBank/DDBJ whole genome shotgun (WGS) entry which is preliminary data.</text>
</comment>
<keyword evidence="2" id="KW-1185">Reference proteome</keyword>
<reference evidence="1 2" key="1">
    <citation type="submission" date="2019-02" db="EMBL/GenBank/DDBJ databases">
        <title>Deep-cultivation of Planctomycetes and their phenomic and genomic characterization uncovers novel biology.</title>
        <authorList>
            <person name="Wiegand S."/>
            <person name="Jogler M."/>
            <person name="Boedeker C."/>
            <person name="Pinto D."/>
            <person name="Vollmers J."/>
            <person name="Rivas-Marin E."/>
            <person name="Kohn T."/>
            <person name="Peeters S.H."/>
            <person name="Heuer A."/>
            <person name="Rast P."/>
            <person name="Oberbeckmann S."/>
            <person name="Bunk B."/>
            <person name="Jeske O."/>
            <person name="Meyerdierks A."/>
            <person name="Storesund J.E."/>
            <person name="Kallscheuer N."/>
            <person name="Luecker S."/>
            <person name="Lage O.M."/>
            <person name="Pohl T."/>
            <person name="Merkel B.J."/>
            <person name="Hornburger P."/>
            <person name="Mueller R.-W."/>
            <person name="Bruemmer F."/>
            <person name="Labrenz M."/>
            <person name="Spormann A.M."/>
            <person name="Op Den Camp H."/>
            <person name="Overmann J."/>
            <person name="Amann R."/>
            <person name="Jetten M.S.M."/>
            <person name="Mascher T."/>
            <person name="Medema M.H."/>
            <person name="Devos D.P."/>
            <person name="Kaster A.-K."/>
            <person name="Ovreas L."/>
            <person name="Rohde M."/>
            <person name="Galperin M.Y."/>
            <person name="Jogler C."/>
        </authorList>
    </citation>
    <scope>NUCLEOTIDE SEQUENCE [LARGE SCALE GENOMIC DNA]</scope>
    <source>
        <strain evidence="1 2">Pla108</strain>
    </source>
</reference>
<sequence>MVARDCAARNGHRAIDAPDTAAVGVGRFDTITANRAIGERYRATAGEDTATERCEPCRSVVADRATGECEGAVGVELDAGARLVVAIASSLTAGDRHADEIKVASRAAEVQHARLLLGVDDDVHRKRRGVDRERLGDFQLGAGQENRLSVECSGERNRVGTCKTIRDQNCLAERQLTCQEIVVDDVACRVDDDGPARDAGELKLVGPHVSLAEANPGKARSTLVVSAGVDRIARIDRGATKPQGLSWRRAAIVSQGTQHRVDVNQVTGASGNIEKLTS</sequence>
<dbReference type="EMBL" id="SJPR01000017">
    <property type="protein sequence ID" value="TWT91591.1"/>
    <property type="molecule type" value="Genomic_DNA"/>
</dbReference>
<organism evidence="1 2">
    <name type="scientific">Botrimarina colliarenosi</name>
    <dbReference type="NCBI Taxonomy" id="2528001"/>
    <lineage>
        <taxon>Bacteria</taxon>
        <taxon>Pseudomonadati</taxon>
        <taxon>Planctomycetota</taxon>
        <taxon>Planctomycetia</taxon>
        <taxon>Pirellulales</taxon>
        <taxon>Lacipirellulaceae</taxon>
        <taxon>Botrimarina</taxon>
    </lineage>
</organism>
<proteinExistence type="predicted"/>